<name>A0A061E570_THECC</name>
<accession>A0A061E570</accession>
<evidence type="ECO:0000313" key="2">
    <source>
        <dbReference type="Proteomes" id="UP000026915"/>
    </source>
</evidence>
<dbReference type="Gramene" id="EOX99752">
    <property type="protein sequence ID" value="EOX99752"/>
    <property type="gene ID" value="TCM_008625"/>
</dbReference>
<dbReference type="EMBL" id="CM001880">
    <property type="protein sequence ID" value="EOX99752.1"/>
    <property type="molecule type" value="Genomic_DNA"/>
</dbReference>
<proteinExistence type="predicted"/>
<organism evidence="1 2">
    <name type="scientific">Theobroma cacao</name>
    <name type="common">Cacao</name>
    <name type="synonym">Cocoa</name>
    <dbReference type="NCBI Taxonomy" id="3641"/>
    <lineage>
        <taxon>Eukaryota</taxon>
        <taxon>Viridiplantae</taxon>
        <taxon>Streptophyta</taxon>
        <taxon>Embryophyta</taxon>
        <taxon>Tracheophyta</taxon>
        <taxon>Spermatophyta</taxon>
        <taxon>Magnoliopsida</taxon>
        <taxon>eudicotyledons</taxon>
        <taxon>Gunneridae</taxon>
        <taxon>Pentapetalae</taxon>
        <taxon>rosids</taxon>
        <taxon>malvids</taxon>
        <taxon>Malvales</taxon>
        <taxon>Malvaceae</taxon>
        <taxon>Byttnerioideae</taxon>
        <taxon>Theobroma</taxon>
    </lineage>
</organism>
<gene>
    <name evidence="1" type="ORF">TCM_008625</name>
</gene>
<dbReference type="Proteomes" id="UP000026915">
    <property type="component" value="Chromosome 2"/>
</dbReference>
<sequence length="143" mass="17008">MIYQTKLKNRKKKKKIEGEKKQKLMEIYVRIVSLLRNCLPNRRERNPCEKTKQNTRSQTLQNYAIQTIVSQTQKGKIEAKESYKNKRKKFQPRDWTVHNLGGSASVFLWELFASGSGIFKSFFRPQFKRTRKVKGGRRKPDDR</sequence>
<evidence type="ECO:0000313" key="1">
    <source>
        <dbReference type="EMBL" id="EOX99752.1"/>
    </source>
</evidence>
<reference evidence="1 2" key="1">
    <citation type="journal article" date="2013" name="Genome Biol.">
        <title>The genome sequence of the most widely cultivated cacao type and its use to identify candidate genes regulating pod color.</title>
        <authorList>
            <person name="Motamayor J.C."/>
            <person name="Mockaitis K."/>
            <person name="Schmutz J."/>
            <person name="Haiminen N."/>
            <person name="Iii D.L."/>
            <person name="Cornejo O."/>
            <person name="Findley S.D."/>
            <person name="Zheng P."/>
            <person name="Utro F."/>
            <person name="Royaert S."/>
            <person name="Saski C."/>
            <person name="Jenkins J."/>
            <person name="Podicheti R."/>
            <person name="Zhao M."/>
            <person name="Scheffler B.E."/>
            <person name="Stack J.C."/>
            <person name="Feltus F.A."/>
            <person name="Mustiga G.M."/>
            <person name="Amores F."/>
            <person name="Phillips W."/>
            <person name="Marelli J.P."/>
            <person name="May G.D."/>
            <person name="Shapiro H."/>
            <person name="Ma J."/>
            <person name="Bustamante C.D."/>
            <person name="Schnell R.J."/>
            <person name="Main D."/>
            <person name="Gilbert D."/>
            <person name="Parida L."/>
            <person name="Kuhn D.N."/>
        </authorList>
    </citation>
    <scope>NUCLEOTIDE SEQUENCE [LARGE SCALE GENOMIC DNA]</scope>
    <source>
        <strain evidence="2">cv. Matina 1-6</strain>
    </source>
</reference>
<dbReference type="HOGENOM" id="CLU_1809698_0_0_1"/>
<dbReference type="InParanoid" id="A0A061E570"/>
<keyword evidence="2" id="KW-1185">Reference proteome</keyword>
<protein>
    <submittedName>
        <fullName evidence="1">Uncharacterized protein</fullName>
    </submittedName>
</protein>
<dbReference type="AlphaFoldDB" id="A0A061E570"/>